<proteinExistence type="predicted"/>
<keyword evidence="3" id="KW-1185">Reference proteome</keyword>
<sequence>MNLQTTTSSQSPWHRVTSAGVATPITASIDHHHSAHPWGSASLPSPLQPSLVPPLITNLRNQTGIVLCSQNRTSSSSPYAAAASPVQSAPPPSALGTQGVVHPCASTVNPSSYPLPSDAVFTCVVGNLQATTLSPCSDEKKTGKRKKKEEKKKKKIKDKWALTH</sequence>
<feature type="region of interest" description="Disordered" evidence="1">
    <location>
        <begin position="134"/>
        <end position="164"/>
    </location>
</feature>
<organism evidence="2 3">
    <name type="scientific">Rubus argutus</name>
    <name type="common">Southern blackberry</name>
    <dbReference type="NCBI Taxonomy" id="59490"/>
    <lineage>
        <taxon>Eukaryota</taxon>
        <taxon>Viridiplantae</taxon>
        <taxon>Streptophyta</taxon>
        <taxon>Embryophyta</taxon>
        <taxon>Tracheophyta</taxon>
        <taxon>Spermatophyta</taxon>
        <taxon>Magnoliopsida</taxon>
        <taxon>eudicotyledons</taxon>
        <taxon>Gunneridae</taxon>
        <taxon>Pentapetalae</taxon>
        <taxon>rosids</taxon>
        <taxon>fabids</taxon>
        <taxon>Rosales</taxon>
        <taxon>Rosaceae</taxon>
        <taxon>Rosoideae</taxon>
        <taxon>Rosoideae incertae sedis</taxon>
        <taxon>Rubus</taxon>
    </lineage>
</organism>
<dbReference type="Proteomes" id="UP001457282">
    <property type="component" value="Unassembled WGS sequence"/>
</dbReference>
<gene>
    <name evidence="2" type="ORF">M0R45_032277</name>
</gene>
<feature type="compositionally biased region" description="Basic residues" evidence="1">
    <location>
        <begin position="142"/>
        <end position="157"/>
    </location>
</feature>
<reference evidence="2 3" key="1">
    <citation type="journal article" date="2023" name="G3 (Bethesda)">
        <title>A chromosome-length genome assembly and annotation of blackberry (Rubus argutus, cv. 'Hillquist').</title>
        <authorList>
            <person name="Bruna T."/>
            <person name="Aryal R."/>
            <person name="Dudchenko O."/>
            <person name="Sargent D.J."/>
            <person name="Mead D."/>
            <person name="Buti M."/>
            <person name="Cavallini A."/>
            <person name="Hytonen T."/>
            <person name="Andres J."/>
            <person name="Pham M."/>
            <person name="Weisz D."/>
            <person name="Mascagni F."/>
            <person name="Usai G."/>
            <person name="Natali L."/>
            <person name="Bassil N."/>
            <person name="Fernandez G.E."/>
            <person name="Lomsadze A."/>
            <person name="Armour M."/>
            <person name="Olukolu B."/>
            <person name="Poorten T."/>
            <person name="Britton C."/>
            <person name="Davik J."/>
            <person name="Ashrafi H."/>
            <person name="Aiden E.L."/>
            <person name="Borodovsky M."/>
            <person name="Worthington M."/>
        </authorList>
    </citation>
    <scope>NUCLEOTIDE SEQUENCE [LARGE SCALE GENOMIC DNA]</scope>
    <source>
        <strain evidence="2">PI 553951</strain>
    </source>
</reference>
<accession>A0AAW1WK05</accession>
<dbReference type="EMBL" id="JBEDUW010000006">
    <property type="protein sequence ID" value="KAK9923879.1"/>
    <property type="molecule type" value="Genomic_DNA"/>
</dbReference>
<evidence type="ECO:0000313" key="2">
    <source>
        <dbReference type="EMBL" id="KAK9923879.1"/>
    </source>
</evidence>
<feature type="compositionally biased region" description="Low complexity" evidence="1">
    <location>
        <begin position="75"/>
        <end position="87"/>
    </location>
</feature>
<protein>
    <submittedName>
        <fullName evidence="2">Uncharacterized protein</fullName>
    </submittedName>
</protein>
<feature type="region of interest" description="Disordered" evidence="1">
    <location>
        <begin position="75"/>
        <end position="97"/>
    </location>
</feature>
<evidence type="ECO:0000256" key="1">
    <source>
        <dbReference type="SAM" id="MobiDB-lite"/>
    </source>
</evidence>
<evidence type="ECO:0000313" key="3">
    <source>
        <dbReference type="Proteomes" id="UP001457282"/>
    </source>
</evidence>
<dbReference type="AlphaFoldDB" id="A0AAW1WK05"/>
<name>A0AAW1WK05_RUBAR</name>
<comment type="caution">
    <text evidence="2">The sequence shown here is derived from an EMBL/GenBank/DDBJ whole genome shotgun (WGS) entry which is preliminary data.</text>
</comment>